<evidence type="ECO:0000313" key="7">
    <source>
        <dbReference type="EMBL" id="CAI6295135.1"/>
    </source>
</evidence>
<feature type="region of interest" description="Disordered" evidence="5">
    <location>
        <begin position="425"/>
        <end position="491"/>
    </location>
</feature>
<dbReference type="PANTHER" id="PTHR43735:SF3">
    <property type="entry name" value="FERROPTOSIS SUPPRESSOR PROTEIN 1"/>
    <property type="match status" value="1"/>
</dbReference>
<keyword evidence="3" id="KW-0274">FAD</keyword>
<sequence length="615" mass="66880">MASQPLNIVVLGGSFAGLGVAQAFLDNCIQRLSTFDGASSYRILLVSPSTHFYWNICAPRALVSARLIQPAETCIPIEPAFSRHAAANFTFVQGSATSIDTSARKVTVELAGNHREKRMSSASKIDSVVVPSKHPSSQRTNSRSRNLEFRVISYHALIFATGTSAHSPLFSLHGTHEQTLAELEAFHHTLDKSRSVTVVGGGPTGVETAGELASYYNSASIQEVGSRTKCESACLNKSSDCVQGGEDLFCTCEDCTQSKLDFNSISGQPSLPKRITLISGGTRLLPRLDPKFGTKAERHLERLGVDIIHCTRQIGRVENEDGTFSCVLNNGPVITSDILIQATGVYPNTSFLPRCMLDESGYVVTDYQTLRVYGHSIGPRVYAIGDCANCSMNFTMDVYDAIPVLVKNLLNDLLAHEYKIQTTITTTAPRPAPPRKLYKSAASTANPPSRTPGTPLKRDRSLSRRLTMLSQLKNPLSSTRPATDNDPPRVLSPLYIPPPPYPFFTNPSQAASSFPAAGLQLRPLLTPEEAHLKIEALKDAHFKPKLKDYQIMPIGRCGGVGVLAGHNVPGFMVWAMKGKGYRMGKMKGVVGKGWNPYGPPGGNRVGELKWKLDMY</sequence>
<keyword evidence="4" id="KW-0560">Oxidoreductase</keyword>
<comment type="caution">
    <text evidence="7">The sequence shown here is derived from an EMBL/GenBank/DDBJ whole genome shotgun (WGS) entry which is preliminary data.</text>
</comment>
<evidence type="ECO:0000259" key="6">
    <source>
        <dbReference type="Pfam" id="PF07992"/>
    </source>
</evidence>
<dbReference type="EMBL" id="CAOQHR010000002">
    <property type="protein sequence ID" value="CAI6295135.1"/>
    <property type="molecule type" value="Genomic_DNA"/>
</dbReference>
<feature type="domain" description="FAD/NAD(P)-binding" evidence="6">
    <location>
        <begin position="7"/>
        <end position="391"/>
    </location>
</feature>
<dbReference type="GO" id="GO:0050660">
    <property type="term" value="F:flavin adenine dinucleotide binding"/>
    <property type="evidence" value="ECO:0007669"/>
    <property type="project" value="TreeGrafter"/>
</dbReference>
<feature type="compositionally biased region" description="Polar residues" evidence="5">
    <location>
        <begin position="441"/>
        <end position="452"/>
    </location>
</feature>
<accession>A0A9W4U748</accession>
<comment type="similarity">
    <text evidence="1">Belongs to the FAD-dependent oxidoreductase family.</text>
</comment>
<dbReference type="SUPFAM" id="SSF51905">
    <property type="entry name" value="FAD/NAD(P)-binding domain"/>
    <property type="match status" value="1"/>
</dbReference>
<dbReference type="GO" id="GO:0005737">
    <property type="term" value="C:cytoplasm"/>
    <property type="evidence" value="ECO:0007669"/>
    <property type="project" value="TreeGrafter"/>
</dbReference>
<reference evidence="7" key="1">
    <citation type="submission" date="2023-01" db="EMBL/GenBank/DDBJ databases">
        <authorList>
            <person name="Van Ghelder C."/>
            <person name="Rancurel C."/>
        </authorList>
    </citation>
    <scope>NUCLEOTIDE SEQUENCE</scope>
    <source>
        <strain evidence="7">CNCM I-4278</strain>
    </source>
</reference>
<organism evidence="7 8">
    <name type="scientific">Periconia digitata</name>
    <dbReference type="NCBI Taxonomy" id="1303443"/>
    <lineage>
        <taxon>Eukaryota</taxon>
        <taxon>Fungi</taxon>
        <taxon>Dikarya</taxon>
        <taxon>Ascomycota</taxon>
        <taxon>Pezizomycotina</taxon>
        <taxon>Dothideomycetes</taxon>
        <taxon>Pleosporomycetidae</taxon>
        <taxon>Pleosporales</taxon>
        <taxon>Massarineae</taxon>
        <taxon>Periconiaceae</taxon>
        <taxon>Periconia</taxon>
    </lineage>
</organism>
<dbReference type="GO" id="GO:0004174">
    <property type="term" value="F:electron-transferring-flavoprotein dehydrogenase activity"/>
    <property type="evidence" value="ECO:0007669"/>
    <property type="project" value="TreeGrafter"/>
</dbReference>
<evidence type="ECO:0000313" key="8">
    <source>
        <dbReference type="Proteomes" id="UP001152607"/>
    </source>
</evidence>
<evidence type="ECO:0000256" key="2">
    <source>
        <dbReference type="ARBA" id="ARBA00022630"/>
    </source>
</evidence>
<dbReference type="OrthoDB" id="202203at2759"/>
<keyword evidence="8" id="KW-1185">Reference proteome</keyword>
<gene>
    <name evidence="7" type="ORF">PDIGIT_LOCUS2616</name>
</gene>
<evidence type="ECO:0000256" key="5">
    <source>
        <dbReference type="SAM" id="MobiDB-lite"/>
    </source>
</evidence>
<evidence type="ECO:0000256" key="3">
    <source>
        <dbReference type="ARBA" id="ARBA00022827"/>
    </source>
</evidence>
<evidence type="ECO:0000256" key="1">
    <source>
        <dbReference type="ARBA" id="ARBA00006442"/>
    </source>
</evidence>
<dbReference type="Proteomes" id="UP001152607">
    <property type="component" value="Unassembled WGS sequence"/>
</dbReference>
<dbReference type="Gene3D" id="3.50.50.100">
    <property type="match status" value="2"/>
</dbReference>
<feature type="compositionally biased region" description="Polar residues" evidence="5">
    <location>
        <begin position="468"/>
        <end position="482"/>
    </location>
</feature>
<dbReference type="AlphaFoldDB" id="A0A9W4U748"/>
<name>A0A9W4U748_9PLEO</name>
<proteinExistence type="inferred from homology"/>
<feature type="region of interest" description="Disordered" evidence="5">
    <location>
        <begin position="114"/>
        <end position="142"/>
    </location>
</feature>
<dbReference type="PRINTS" id="PR00368">
    <property type="entry name" value="FADPNR"/>
</dbReference>
<dbReference type="InterPro" id="IPR023753">
    <property type="entry name" value="FAD/NAD-binding_dom"/>
</dbReference>
<dbReference type="PANTHER" id="PTHR43735">
    <property type="entry name" value="APOPTOSIS-INDUCING FACTOR 1"/>
    <property type="match status" value="1"/>
</dbReference>
<evidence type="ECO:0000256" key="4">
    <source>
        <dbReference type="ARBA" id="ARBA00023002"/>
    </source>
</evidence>
<keyword evidence="2" id="KW-0285">Flavoprotein</keyword>
<protein>
    <recommendedName>
        <fullName evidence="6">FAD/NAD(P)-binding domain-containing protein</fullName>
    </recommendedName>
</protein>
<dbReference type="InterPro" id="IPR036188">
    <property type="entry name" value="FAD/NAD-bd_sf"/>
</dbReference>
<dbReference type="Pfam" id="PF07992">
    <property type="entry name" value="Pyr_redox_2"/>
    <property type="match status" value="1"/>
</dbReference>